<keyword evidence="13" id="KW-1185">Reference proteome</keyword>
<dbReference type="Pfam" id="PF18102">
    <property type="entry name" value="DTC"/>
    <property type="match status" value="1"/>
</dbReference>
<feature type="domain" description="RING-type" evidence="11">
    <location>
        <begin position="711"/>
        <end position="750"/>
    </location>
</feature>
<dbReference type="InterPro" id="IPR001841">
    <property type="entry name" value="Znf_RING"/>
</dbReference>
<keyword evidence="7 9" id="KW-0862">Zinc</keyword>
<evidence type="ECO:0000256" key="8">
    <source>
        <dbReference type="PROSITE-ProRule" id="PRU00175"/>
    </source>
</evidence>
<evidence type="ECO:0000256" key="4">
    <source>
        <dbReference type="ARBA" id="ARBA00022679"/>
    </source>
</evidence>
<feature type="compositionally biased region" description="Polar residues" evidence="10">
    <location>
        <begin position="87"/>
        <end position="98"/>
    </location>
</feature>
<feature type="compositionally biased region" description="Basic and acidic residues" evidence="10">
    <location>
        <begin position="136"/>
        <end position="145"/>
    </location>
</feature>
<evidence type="ECO:0000259" key="11">
    <source>
        <dbReference type="PROSITE" id="PS50089"/>
    </source>
</evidence>
<keyword evidence="9" id="KW-0963">Cytoplasm</keyword>
<dbReference type="EMBL" id="JAGTTL010000008">
    <property type="protein sequence ID" value="KAK6319307.1"/>
    <property type="molecule type" value="Genomic_DNA"/>
</dbReference>
<feature type="region of interest" description="Disordered" evidence="10">
    <location>
        <begin position="1"/>
        <end position="150"/>
    </location>
</feature>
<dbReference type="PROSITE" id="PS50089">
    <property type="entry name" value="ZF_RING_2"/>
    <property type="match status" value="1"/>
</dbReference>
<dbReference type="PROSITE" id="PS00518">
    <property type="entry name" value="ZF_RING_1"/>
    <property type="match status" value="1"/>
</dbReference>
<dbReference type="EC" id="2.3.2.27" evidence="9"/>
<evidence type="ECO:0000256" key="6">
    <source>
        <dbReference type="ARBA" id="ARBA00022771"/>
    </source>
</evidence>
<evidence type="ECO:0000256" key="1">
    <source>
        <dbReference type="ARBA" id="ARBA00000900"/>
    </source>
</evidence>
<dbReference type="Gene3D" id="3.30.40.10">
    <property type="entry name" value="Zinc/RING finger domain, C3HC4 (zinc finger)"/>
    <property type="match status" value="1"/>
</dbReference>
<sequence>MSDVEDMDTTPTPEMSRNTEASGPEQQGPHDYSQIQPTGKPNGHGTVIQSQPQRSSVTQSALTDKDPDLYQADHDFEVKHPSAPQYDLSNLQSSSSKEINGDYPAEGDVSTRNKQSQRDPHYPINPQSAPDGDLNQAKDETEEKQTTGPLDEATVYVNVVWPGKRSLSWKSTLQKSLQSWLNNNLTKTDCTVERLLDNRNVAEVKIHPPSALEDLLKLKETQITIKDKAKTTATVQFHRDLPPTFKSWNQSSSKPSSVEVLPPTSSHTPQDVKCLMTVSASLDIDGYKPEVRAALLSQYHTIDHKLAVKGTFDEVKQFHKEVTKIIREAEAEPERGWNDGADAAQSMTHNGKKTHEDPGQKKMAVPLIHFWYLNQAYRKEMEDIEKRNGVKINAEVEVYIKEDPQKTGRDFMLTKAHQEFIGLFQKRVVDFDCISTHLTPVDPGDLMNTLRNIQNEETRLVLNVSANGCDVFGPNQSIVAVRKAIGMKTTVMTFGMDHSYTEKASEFAGGPVLRSPKTPRMIRMDIKDPLLSHGLAMDQTHWDLMKSAIHEKITAIKNKFGVDFMEEKSPGKVKIKTRPTTSSLTPLVVSLESHAIRALMHLYQKVATSAMSCHLLDPTHAKTVGDKLEEIHPRHRCVWAGGNYGPWRLIGLPQHLGPAVKELEMMLKRPMFKEEDKHKIGYAGDRSSAGAATGGAAGDGGATGGAEEDNCTICMDTFTNKKKLSCSHEFCADCLRKAVEFSGPSCPLCKAVFGKVVGDQPEGTMKVKHERSLSIPGYPGYGAIVINYDIPNGKQTNKHPNPGEWFSGTCRIAYLPNNEEGNKVLKLLERAFDQKLIFTVGTSRTTGTDDCVTWNDIHHKTNINGGAQGFGYPDPNYLSRVKNELKAKGIE</sequence>
<dbReference type="Gene3D" id="3.30.390.130">
    <property type="match status" value="1"/>
</dbReference>
<evidence type="ECO:0000256" key="5">
    <source>
        <dbReference type="ARBA" id="ARBA00022723"/>
    </source>
</evidence>
<dbReference type="InterPro" id="IPR018957">
    <property type="entry name" value="Znf_C3HC4_RING-type"/>
</dbReference>
<dbReference type="SUPFAM" id="SSF57850">
    <property type="entry name" value="RING/U-box"/>
    <property type="match status" value="1"/>
</dbReference>
<dbReference type="GO" id="GO:0008270">
    <property type="term" value="F:zinc ion binding"/>
    <property type="evidence" value="ECO:0007669"/>
    <property type="project" value="UniProtKB-KW"/>
</dbReference>
<dbReference type="InterPro" id="IPR039398">
    <property type="entry name" value="Deltex_fam"/>
</dbReference>
<dbReference type="GO" id="GO:0016567">
    <property type="term" value="P:protein ubiquitination"/>
    <property type="evidence" value="ECO:0007669"/>
    <property type="project" value="UniProtKB-UniRule"/>
</dbReference>
<keyword evidence="5 9" id="KW-0479">Metal-binding</keyword>
<organism evidence="12 13">
    <name type="scientific">Coregonus suidteri</name>
    <dbReference type="NCBI Taxonomy" id="861788"/>
    <lineage>
        <taxon>Eukaryota</taxon>
        <taxon>Metazoa</taxon>
        <taxon>Chordata</taxon>
        <taxon>Craniata</taxon>
        <taxon>Vertebrata</taxon>
        <taxon>Euteleostomi</taxon>
        <taxon>Actinopterygii</taxon>
        <taxon>Neopterygii</taxon>
        <taxon>Teleostei</taxon>
        <taxon>Protacanthopterygii</taxon>
        <taxon>Salmoniformes</taxon>
        <taxon>Salmonidae</taxon>
        <taxon>Coregoninae</taxon>
        <taxon>Coregonus</taxon>
    </lineage>
</organism>
<feature type="compositionally biased region" description="Polar residues" evidence="10">
    <location>
        <begin position="47"/>
        <end position="62"/>
    </location>
</feature>
<keyword evidence="6 8" id="KW-0863">Zinc-finger</keyword>
<comment type="pathway">
    <text evidence="2 9">Protein modification; protein ubiquitination.</text>
</comment>
<feature type="compositionally biased region" description="Low complexity" evidence="10">
    <location>
        <begin position="247"/>
        <end position="257"/>
    </location>
</feature>
<proteinExistence type="inferred from homology"/>
<dbReference type="GO" id="GO:0007219">
    <property type="term" value="P:Notch signaling pathway"/>
    <property type="evidence" value="ECO:0007669"/>
    <property type="project" value="InterPro"/>
</dbReference>
<dbReference type="Pfam" id="PF00097">
    <property type="entry name" value="zf-C3HC4"/>
    <property type="match status" value="1"/>
</dbReference>
<dbReference type="InterPro" id="IPR013083">
    <property type="entry name" value="Znf_RING/FYVE/PHD"/>
</dbReference>
<evidence type="ECO:0000313" key="13">
    <source>
        <dbReference type="Proteomes" id="UP001356427"/>
    </source>
</evidence>
<comment type="subcellular location">
    <subcellularLocation>
        <location evidence="9">Cytoplasm</location>
    </subcellularLocation>
</comment>
<keyword evidence="4 9" id="KW-0808">Transferase</keyword>
<gene>
    <name evidence="12" type="ORF">J4Q44_G00105180</name>
</gene>
<accession>A0AAN8M1H9</accession>
<evidence type="ECO:0000256" key="7">
    <source>
        <dbReference type="ARBA" id="ARBA00022833"/>
    </source>
</evidence>
<feature type="region of interest" description="Disordered" evidence="10">
    <location>
        <begin position="246"/>
        <end position="266"/>
    </location>
</feature>
<comment type="similarity">
    <text evidence="3 9">Belongs to the Deltex family.</text>
</comment>
<feature type="compositionally biased region" description="Basic and acidic residues" evidence="10">
    <location>
        <begin position="63"/>
        <end position="80"/>
    </location>
</feature>
<dbReference type="InterPro" id="IPR039396">
    <property type="entry name" value="Deltex_C"/>
</dbReference>
<dbReference type="SMART" id="SM00184">
    <property type="entry name" value="RING"/>
    <property type="match status" value="1"/>
</dbReference>
<reference evidence="12 13" key="1">
    <citation type="submission" date="2021-04" db="EMBL/GenBank/DDBJ databases">
        <authorList>
            <person name="De Guttry C."/>
            <person name="Zahm M."/>
            <person name="Klopp C."/>
            <person name="Cabau C."/>
            <person name="Louis A."/>
            <person name="Berthelot C."/>
            <person name="Parey E."/>
            <person name="Roest Crollius H."/>
            <person name="Montfort J."/>
            <person name="Robinson-Rechavi M."/>
            <person name="Bucao C."/>
            <person name="Bouchez O."/>
            <person name="Gislard M."/>
            <person name="Lluch J."/>
            <person name="Milhes M."/>
            <person name="Lampietro C."/>
            <person name="Lopez Roques C."/>
            <person name="Donnadieu C."/>
            <person name="Braasch I."/>
            <person name="Desvignes T."/>
            <person name="Postlethwait J."/>
            <person name="Bobe J."/>
            <person name="Wedekind C."/>
            <person name="Guiguen Y."/>
        </authorList>
    </citation>
    <scope>NUCLEOTIDE SEQUENCE [LARGE SCALE GENOMIC DNA]</scope>
    <source>
        <strain evidence="12">Cs_M1</strain>
        <tissue evidence="12">Blood</tissue>
    </source>
</reference>
<evidence type="ECO:0000256" key="3">
    <source>
        <dbReference type="ARBA" id="ARBA00009413"/>
    </source>
</evidence>
<dbReference type="CDD" id="cd09633">
    <property type="entry name" value="Deltex_C"/>
    <property type="match status" value="1"/>
</dbReference>
<feature type="compositionally biased region" description="Polar residues" evidence="10">
    <location>
        <begin position="9"/>
        <end position="25"/>
    </location>
</feature>
<evidence type="ECO:0000256" key="2">
    <source>
        <dbReference type="ARBA" id="ARBA00004906"/>
    </source>
</evidence>
<dbReference type="Proteomes" id="UP001356427">
    <property type="component" value="Unassembled WGS sequence"/>
</dbReference>
<evidence type="ECO:0000256" key="9">
    <source>
        <dbReference type="RuleBase" id="RU367105"/>
    </source>
</evidence>
<evidence type="ECO:0000256" key="10">
    <source>
        <dbReference type="SAM" id="MobiDB-lite"/>
    </source>
</evidence>
<dbReference type="PANTHER" id="PTHR12622">
    <property type="entry name" value="DELTEX-RELATED"/>
    <property type="match status" value="1"/>
</dbReference>
<name>A0AAN8M1H9_9TELE</name>
<dbReference type="GO" id="GO:0005737">
    <property type="term" value="C:cytoplasm"/>
    <property type="evidence" value="ECO:0007669"/>
    <property type="project" value="UniProtKB-SubCell"/>
</dbReference>
<dbReference type="InterPro" id="IPR039399">
    <property type="entry name" value="Deltex_C_sf"/>
</dbReference>
<comment type="caution">
    <text evidence="12">The sequence shown here is derived from an EMBL/GenBank/DDBJ whole genome shotgun (WGS) entry which is preliminary data.</text>
</comment>
<protein>
    <recommendedName>
        <fullName evidence="9">E3 ubiquitin-protein ligase</fullName>
        <ecNumber evidence="9">2.3.2.27</ecNumber>
    </recommendedName>
</protein>
<evidence type="ECO:0000313" key="12">
    <source>
        <dbReference type="EMBL" id="KAK6319307.1"/>
    </source>
</evidence>
<comment type="catalytic activity">
    <reaction evidence="1 9">
        <text>S-ubiquitinyl-[E2 ubiquitin-conjugating enzyme]-L-cysteine + [acceptor protein]-L-lysine = [E2 ubiquitin-conjugating enzyme]-L-cysteine + N(6)-ubiquitinyl-[acceptor protein]-L-lysine.</text>
        <dbReference type="EC" id="2.3.2.27"/>
    </reaction>
</comment>
<dbReference type="InterPro" id="IPR017907">
    <property type="entry name" value="Znf_RING_CS"/>
</dbReference>
<dbReference type="GO" id="GO:0061630">
    <property type="term" value="F:ubiquitin protein ligase activity"/>
    <property type="evidence" value="ECO:0007669"/>
    <property type="project" value="UniProtKB-UniRule"/>
</dbReference>
<dbReference type="AlphaFoldDB" id="A0AAN8M1H9"/>